<evidence type="ECO:0000313" key="9">
    <source>
        <dbReference type="EMBL" id="QNR39814.1"/>
    </source>
</evidence>
<evidence type="ECO:0000256" key="3">
    <source>
        <dbReference type="ARBA" id="ARBA00022989"/>
    </source>
</evidence>
<evidence type="ECO:0000256" key="4">
    <source>
        <dbReference type="ARBA" id="ARBA00023128"/>
    </source>
</evidence>
<evidence type="ECO:0000259" key="8">
    <source>
        <dbReference type="Pfam" id="PF02326"/>
    </source>
</evidence>
<evidence type="ECO:0000256" key="6">
    <source>
        <dbReference type="ARBA" id="ARBA00023310"/>
    </source>
</evidence>
<organism evidence="9">
    <name type="scientific">Cavernulicola chilensis</name>
    <dbReference type="NCBI Taxonomy" id="3028028"/>
    <lineage>
        <taxon>Eukaryota</taxon>
        <taxon>Rhodophyta</taxon>
        <taxon>Bangiophyceae</taxon>
        <taxon>Cavernulicolales</taxon>
        <taxon>Cavernulicolaceae</taxon>
        <taxon>Cavernulicola</taxon>
    </lineage>
</organism>
<dbReference type="GeneID" id="63062088"/>
<comment type="subcellular location">
    <subcellularLocation>
        <location evidence="1">Mitochondrion membrane</location>
    </subcellularLocation>
</comment>
<keyword evidence="2 7" id="KW-0812">Transmembrane</keyword>
<name>A0A7H0WB85_9RHOD</name>
<keyword evidence="4 9" id="KW-0496">Mitochondrion</keyword>
<feature type="transmembrane region" description="Helical" evidence="7">
    <location>
        <begin position="12"/>
        <end position="36"/>
    </location>
</feature>
<evidence type="ECO:0000256" key="1">
    <source>
        <dbReference type="ARBA" id="ARBA00004325"/>
    </source>
</evidence>
<dbReference type="EMBL" id="MT270117">
    <property type="protein sequence ID" value="QNR39814.1"/>
    <property type="molecule type" value="Genomic_DNA"/>
</dbReference>
<reference evidence="9" key="1">
    <citation type="journal article" date="2020" name="BMC Evol. Biol.">
        <title>Potential causes and consequences of rapid mitochondrial genome evolution in thermoacidophilic Galdieria (Rhodophyta).</title>
        <authorList>
            <person name="Cho C.H."/>
            <person name="Park S.I."/>
            <person name="Ciniglia C."/>
            <person name="Yang E.C."/>
            <person name="Graf L."/>
            <person name="Bhattacharya D."/>
            <person name="Yoon H.S."/>
        </authorList>
    </citation>
    <scope>NUCLEOTIDE SEQUENCE</scope>
</reference>
<accession>A0A7H0WB85</accession>
<dbReference type="GO" id="GO:0006754">
    <property type="term" value="P:ATP biosynthetic process"/>
    <property type="evidence" value="ECO:0007669"/>
    <property type="project" value="UniProtKB-KW"/>
</dbReference>
<evidence type="ECO:0000256" key="5">
    <source>
        <dbReference type="ARBA" id="ARBA00023136"/>
    </source>
</evidence>
<gene>
    <name evidence="9" type="primary">atp8</name>
    <name evidence="9" type="ORF">CDCH_SybilCave_016</name>
</gene>
<evidence type="ECO:0000256" key="7">
    <source>
        <dbReference type="SAM" id="Phobius"/>
    </source>
</evidence>
<dbReference type="GO" id="GO:0031966">
    <property type="term" value="C:mitochondrial membrane"/>
    <property type="evidence" value="ECO:0007669"/>
    <property type="project" value="UniProtKB-SubCell"/>
</dbReference>
<keyword evidence="6" id="KW-0066">ATP synthesis</keyword>
<keyword evidence="3 7" id="KW-1133">Transmembrane helix</keyword>
<dbReference type="Pfam" id="PF02326">
    <property type="entry name" value="YMF19"/>
    <property type="match status" value="1"/>
</dbReference>
<evidence type="ECO:0000256" key="2">
    <source>
        <dbReference type="ARBA" id="ARBA00022692"/>
    </source>
</evidence>
<sequence length="141" mass="16249">MPQLDRAIIVTQVFWMVVTLFLLYTIIVYSLIPILYRSLKLRGRIAYINLQRIESLRREQQSSQRDSQLVLKDALSHTRKINARQIGAHQELLNGTVIKSIYKLGLNKNIIHSLHLIPIYKACLSRGLTGFSPMGYITRSN</sequence>
<keyword evidence="5 7" id="KW-0472">Membrane</keyword>
<geneLocation type="mitochondrion" evidence="9"/>
<dbReference type="InterPro" id="IPR003319">
    <property type="entry name" value="YMF19-like_N"/>
</dbReference>
<feature type="domain" description="ATP synthase YMF19-like N-terminal" evidence="8">
    <location>
        <begin position="2"/>
        <end position="75"/>
    </location>
</feature>
<dbReference type="RefSeq" id="YP_010007625.1">
    <property type="nucleotide sequence ID" value="NC_053319.1"/>
</dbReference>
<dbReference type="AlphaFoldDB" id="A0A7H0WB85"/>
<proteinExistence type="predicted"/>
<protein>
    <submittedName>
        <fullName evidence="9">ATP synthase F0 subunit 8</fullName>
    </submittedName>
</protein>